<evidence type="ECO:0008006" key="2">
    <source>
        <dbReference type="Google" id="ProtNLM"/>
    </source>
</evidence>
<sequence>MLMYIKGKENGQTLLDFMLSGPFQFKVITIPSNVEINRAEEKRMQTPADLTADEKKRKECDIRAANIILQGLPDDIYTLLTQMKIVNTIWYMVNKLMEEKGETIQSYYLNGIEMKSPQINIKFLNNLRLDGEDLLVE</sequence>
<reference evidence="1" key="1">
    <citation type="journal article" date="2019" name="Sci. Rep.">
        <title>Draft genome of Tanacetum cinerariifolium, the natural source of mosquito coil.</title>
        <authorList>
            <person name="Yamashiro T."/>
            <person name="Shiraishi A."/>
            <person name="Satake H."/>
            <person name="Nakayama K."/>
        </authorList>
    </citation>
    <scope>NUCLEOTIDE SEQUENCE</scope>
</reference>
<name>A0A6L2JRZ1_TANCI</name>
<dbReference type="EMBL" id="BKCJ010001043">
    <property type="protein sequence ID" value="GEU38364.1"/>
    <property type="molecule type" value="Genomic_DNA"/>
</dbReference>
<organism evidence="1">
    <name type="scientific">Tanacetum cinerariifolium</name>
    <name type="common">Dalmatian daisy</name>
    <name type="synonym">Chrysanthemum cinerariifolium</name>
    <dbReference type="NCBI Taxonomy" id="118510"/>
    <lineage>
        <taxon>Eukaryota</taxon>
        <taxon>Viridiplantae</taxon>
        <taxon>Streptophyta</taxon>
        <taxon>Embryophyta</taxon>
        <taxon>Tracheophyta</taxon>
        <taxon>Spermatophyta</taxon>
        <taxon>Magnoliopsida</taxon>
        <taxon>eudicotyledons</taxon>
        <taxon>Gunneridae</taxon>
        <taxon>Pentapetalae</taxon>
        <taxon>asterids</taxon>
        <taxon>campanulids</taxon>
        <taxon>Asterales</taxon>
        <taxon>Asteraceae</taxon>
        <taxon>Asteroideae</taxon>
        <taxon>Anthemideae</taxon>
        <taxon>Anthemidinae</taxon>
        <taxon>Tanacetum</taxon>
    </lineage>
</organism>
<gene>
    <name evidence="1" type="ORF">Tci_010342</name>
</gene>
<comment type="caution">
    <text evidence="1">The sequence shown here is derived from an EMBL/GenBank/DDBJ whole genome shotgun (WGS) entry which is preliminary data.</text>
</comment>
<proteinExistence type="predicted"/>
<dbReference type="AlphaFoldDB" id="A0A6L2JRZ1"/>
<evidence type="ECO:0000313" key="1">
    <source>
        <dbReference type="EMBL" id="GEU38364.1"/>
    </source>
</evidence>
<protein>
    <recommendedName>
        <fullName evidence="2">Integrase, catalytic region, zinc finger, CCHC-type, peptidase aspartic, catalytic</fullName>
    </recommendedName>
</protein>
<accession>A0A6L2JRZ1</accession>